<protein>
    <submittedName>
        <fullName evidence="2">Uncharacterized protein</fullName>
    </submittedName>
</protein>
<evidence type="ECO:0000256" key="1">
    <source>
        <dbReference type="SAM" id="MobiDB-lite"/>
    </source>
</evidence>
<gene>
    <name evidence="2" type="ORF">METZ01_LOCUS182293</name>
</gene>
<name>A0A382CU91_9ZZZZ</name>
<reference evidence="2" key="1">
    <citation type="submission" date="2018-05" db="EMBL/GenBank/DDBJ databases">
        <authorList>
            <person name="Lanie J.A."/>
            <person name="Ng W.-L."/>
            <person name="Kazmierczak K.M."/>
            <person name="Andrzejewski T.M."/>
            <person name="Davidsen T.M."/>
            <person name="Wayne K.J."/>
            <person name="Tettelin H."/>
            <person name="Glass J.I."/>
            <person name="Rusch D."/>
            <person name="Podicherti R."/>
            <person name="Tsui H.-C.T."/>
            <person name="Winkler M.E."/>
        </authorList>
    </citation>
    <scope>NUCLEOTIDE SEQUENCE</scope>
</reference>
<organism evidence="2">
    <name type="scientific">marine metagenome</name>
    <dbReference type="NCBI Taxonomy" id="408172"/>
    <lineage>
        <taxon>unclassified sequences</taxon>
        <taxon>metagenomes</taxon>
        <taxon>ecological metagenomes</taxon>
    </lineage>
</organism>
<evidence type="ECO:0000313" key="2">
    <source>
        <dbReference type="EMBL" id="SVB29439.1"/>
    </source>
</evidence>
<proteinExistence type="predicted"/>
<sequence>VRHETPLDKAVDKGRTETADLLRKHGGKTRKELKTEGK</sequence>
<feature type="non-terminal residue" evidence="2">
    <location>
        <position position="1"/>
    </location>
</feature>
<feature type="region of interest" description="Disordered" evidence="1">
    <location>
        <begin position="1"/>
        <end position="38"/>
    </location>
</feature>
<dbReference type="EMBL" id="UINC01036058">
    <property type="protein sequence ID" value="SVB29439.1"/>
    <property type="molecule type" value="Genomic_DNA"/>
</dbReference>
<dbReference type="AlphaFoldDB" id="A0A382CU91"/>
<accession>A0A382CU91</accession>